<proteinExistence type="predicted"/>
<dbReference type="AlphaFoldDB" id="K2FSU1"/>
<protein>
    <submittedName>
        <fullName evidence="1">Uncharacterized protein</fullName>
    </submittedName>
</protein>
<gene>
    <name evidence="1" type="ORF">ACD_4C00486G0013</name>
</gene>
<evidence type="ECO:0000313" key="1">
    <source>
        <dbReference type="EMBL" id="EKE25973.1"/>
    </source>
</evidence>
<name>K2FSU1_9BACT</name>
<sequence>MRKLNVKPAKSLWLNWEKVDELIKFVKELFSNLKIEKESKYIEILKGFPKEELLEKINKTGYEFKIEIDWLVLTKWLYHVLNKKLCYIPNIETQKWVYREINANDIKKLINSGVNKNEGIINLSVILDCELSILMNIIENNNYRDYFAEEFVMVESTYWSKK</sequence>
<reference evidence="1" key="1">
    <citation type="journal article" date="2012" name="Science">
        <title>Fermentation, hydrogen, and sulfur metabolism in multiple uncultivated bacterial phyla.</title>
        <authorList>
            <person name="Wrighton K.C."/>
            <person name="Thomas B.C."/>
            <person name="Sharon I."/>
            <person name="Miller C.S."/>
            <person name="Castelle C.J."/>
            <person name="VerBerkmoes N.C."/>
            <person name="Wilkins M.J."/>
            <person name="Hettich R.L."/>
            <person name="Lipton M.S."/>
            <person name="Williams K.H."/>
            <person name="Long P.E."/>
            <person name="Banfield J.F."/>
        </authorList>
    </citation>
    <scope>NUCLEOTIDE SEQUENCE [LARGE SCALE GENOMIC DNA]</scope>
</reference>
<comment type="caution">
    <text evidence="1">The sequence shown here is derived from an EMBL/GenBank/DDBJ whole genome shotgun (WGS) entry which is preliminary data.</text>
</comment>
<accession>K2FSU1</accession>
<organism evidence="1">
    <name type="scientific">uncultured bacterium</name>
    <name type="common">gcode 4</name>
    <dbReference type="NCBI Taxonomy" id="1234023"/>
    <lineage>
        <taxon>Bacteria</taxon>
        <taxon>environmental samples</taxon>
    </lineage>
</organism>
<dbReference type="EMBL" id="AMFJ01001002">
    <property type="protein sequence ID" value="EKE25973.1"/>
    <property type="molecule type" value="Genomic_DNA"/>
</dbReference>